<dbReference type="InterPro" id="IPR000719">
    <property type="entry name" value="Prot_kinase_dom"/>
</dbReference>
<keyword evidence="8 23" id="KW-0812">Transmembrane</keyword>
<dbReference type="InterPro" id="IPR020067">
    <property type="entry name" value="Frizzled_dom"/>
</dbReference>
<feature type="domain" description="FZ" evidence="25">
    <location>
        <begin position="188"/>
        <end position="329"/>
    </location>
</feature>
<dbReference type="InterPro" id="IPR008266">
    <property type="entry name" value="Tyr_kinase_AS"/>
</dbReference>
<feature type="transmembrane region" description="Helical" evidence="23">
    <location>
        <begin position="446"/>
        <end position="472"/>
    </location>
</feature>
<evidence type="ECO:0000256" key="3">
    <source>
        <dbReference type="ARBA" id="ARBA00022473"/>
    </source>
</evidence>
<feature type="region of interest" description="Disordered" evidence="22">
    <location>
        <begin position="134"/>
        <end position="189"/>
    </location>
</feature>
<keyword evidence="13 23" id="KW-1133">Transmembrane helix</keyword>
<organism evidence="27 28">
    <name type="scientific">Amblyomma americanum</name>
    <name type="common">Lone star tick</name>
    <dbReference type="NCBI Taxonomy" id="6943"/>
    <lineage>
        <taxon>Eukaryota</taxon>
        <taxon>Metazoa</taxon>
        <taxon>Ecdysozoa</taxon>
        <taxon>Arthropoda</taxon>
        <taxon>Chelicerata</taxon>
        <taxon>Arachnida</taxon>
        <taxon>Acari</taxon>
        <taxon>Parasitiformes</taxon>
        <taxon>Ixodida</taxon>
        <taxon>Ixodoidea</taxon>
        <taxon>Ixodidae</taxon>
        <taxon>Amblyomminae</taxon>
        <taxon>Amblyomma</taxon>
    </lineage>
</organism>
<accession>A0AAQ4DMS4</accession>
<proteinExistence type="predicted"/>
<keyword evidence="11" id="KW-0418">Kinase</keyword>
<dbReference type="InterPro" id="IPR013806">
    <property type="entry name" value="Kringle-like"/>
</dbReference>
<feature type="domain" description="Protein kinase" evidence="24">
    <location>
        <begin position="530"/>
        <end position="814"/>
    </location>
</feature>
<name>A0AAQ4DMS4_AMBAM</name>
<evidence type="ECO:0000256" key="2">
    <source>
        <dbReference type="ARBA" id="ARBA00011902"/>
    </source>
</evidence>
<dbReference type="PROSITE" id="PS00109">
    <property type="entry name" value="PROTEIN_KINASE_TYR"/>
    <property type="match status" value="1"/>
</dbReference>
<feature type="binding site" evidence="21">
    <location>
        <position position="564"/>
    </location>
    <ligand>
        <name>ATP</name>
        <dbReference type="ChEBI" id="CHEBI:30616"/>
    </ligand>
</feature>
<evidence type="ECO:0000256" key="13">
    <source>
        <dbReference type="ARBA" id="ARBA00022989"/>
    </source>
</evidence>
<evidence type="ECO:0000256" key="14">
    <source>
        <dbReference type="ARBA" id="ARBA00023136"/>
    </source>
</evidence>
<dbReference type="PANTHER" id="PTHR24416">
    <property type="entry name" value="TYROSINE-PROTEIN KINASE RECEPTOR"/>
    <property type="match status" value="1"/>
</dbReference>
<dbReference type="GO" id="GO:0007169">
    <property type="term" value="P:cell surface receptor protein tyrosine kinase signaling pathway"/>
    <property type="evidence" value="ECO:0007669"/>
    <property type="project" value="TreeGrafter"/>
</dbReference>
<feature type="region of interest" description="Disordered" evidence="22">
    <location>
        <begin position="13"/>
        <end position="44"/>
    </location>
</feature>
<dbReference type="InterPro" id="IPR038178">
    <property type="entry name" value="Kringle_sf"/>
</dbReference>
<evidence type="ECO:0000313" key="28">
    <source>
        <dbReference type="Proteomes" id="UP001321473"/>
    </source>
</evidence>
<evidence type="ECO:0000313" key="27">
    <source>
        <dbReference type="EMBL" id="KAK8763764.1"/>
    </source>
</evidence>
<gene>
    <name evidence="27" type="ORF">V5799_033625</name>
</gene>
<dbReference type="Proteomes" id="UP001321473">
    <property type="component" value="Unassembled WGS sequence"/>
</dbReference>
<dbReference type="GO" id="GO:0005524">
    <property type="term" value="F:ATP binding"/>
    <property type="evidence" value="ECO:0007669"/>
    <property type="project" value="UniProtKB-UniRule"/>
</dbReference>
<dbReference type="PROSITE" id="PS50070">
    <property type="entry name" value="KRINGLE_2"/>
    <property type="match status" value="1"/>
</dbReference>
<keyword evidence="9" id="KW-0732">Signal</keyword>
<dbReference type="CDD" id="cd00108">
    <property type="entry name" value="KR"/>
    <property type="match status" value="1"/>
</dbReference>
<dbReference type="EC" id="2.7.10.1" evidence="2"/>
<dbReference type="InterPro" id="IPR020635">
    <property type="entry name" value="Tyr_kinase_cat_dom"/>
</dbReference>
<keyword evidence="5" id="KW-0597">Phosphoprotein</keyword>
<sequence>MVQRALSAIWKGEREAKRSQLPERNGEIREERKGRKGAKRKRRASFLKQGKNAVPLRRRQHTGAVVARRAHGVVGVLRLGLVPSSEPSRTPEPQLSINVTASATYVCRAVNFVGENHTEVSDAREFVVQVDGIPPVPGATREGVESTSDPSASSAMVQAEQSRPSSGDDDEDASGGTSGSSGPGHEDVPQGFCSPYTGSVCRRFLGPSGLVYYNISQDASPVVLNEQLTQQLWEEFISSLLEPCRSAAEVMICHYAFPQCEWRARLAIAKPLCREDCIAVRELFCYNEWAMIEDNKQRGIFFKSRGHFRLPDCEQLPSYKNNTGECSHAHLTDFKEDEVTVNCIKGRGRFYQGAVNVTKSGIPCQRWSVQEPHHHNRPPMVFPEVLNSENYCRNAGGEEPMPWCYTTDPRKRWEHCSIPQCENTTLGDVSGRDILDLFEPPGEPSFAPALVLLVSAVSLAALVVLLSLALGCRRLRRYGGSRSRGGGYNATPTADVEIDLDKLPSNASYHHTAARLHPRLEKLEYPRNDIIYLRDIGQGAFGRVFQAKAPGLIKGDEFTTVAVKMLKEEASEDLQSDFEREACLMAEFDHPNIVKLLGVCAVGSPMCLLFEYMGKGDLNEYLRSCSPSNYIVRNPSGGCGDMFSDVRLSHVELVSLARQIAAGMVYLSERKFVHRDLATRNCLISDDMVVKIADFGLSQKMYAADYYRGSEHDAIPIRWMPLEAILYNKFTVESDVWAFGVVLWEIFSFALQPYYGMTHEEVVAFVKEGNCLGCPEGAPAPAYALMRACWNRKPSARPSFKTIHRALGTLHNELVKHRDKENMVHV</sequence>
<dbReference type="PROSITE" id="PS00107">
    <property type="entry name" value="PROTEIN_KINASE_ATP"/>
    <property type="match status" value="1"/>
</dbReference>
<keyword evidence="14 23" id="KW-0472">Membrane</keyword>
<keyword evidence="10 21" id="KW-0547">Nucleotide-binding</keyword>
<evidence type="ECO:0000256" key="7">
    <source>
        <dbReference type="ARBA" id="ARBA00022679"/>
    </source>
</evidence>
<dbReference type="SUPFAM" id="SSF57440">
    <property type="entry name" value="Kringle-like"/>
    <property type="match status" value="1"/>
</dbReference>
<evidence type="ECO:0000256" key="22">
    <source>
        <dbReference type="SAM" id="MobiDB-lite"/>
    </source>
</evidence>
<dbReference type="InterPro" id="IPR001245">
    <property type="entry name" value="Ser-Thr/Tyr_kinase_cat_dom"/>
</dbReference>
<evidence type="ECO:0000256" key="10">
    <source>
        <dbReference type="ARBA" id="ARBA00022741"/>
    </source>
</evidence>
<evidence type="ECO:0000256" key="12">
    <source>
        <dbReference type="ARBA" id="ARBA00022840"/>
    </source>
</evidence>
<dbReference type="InterPro" id="IPR036790">
    <property type="entry name" value="Frizzled_dom_sf"/>
</dbReference>
<keyword evidence="3" id="KW-0217">Developmental protein</keyword>
<dbReference type="Gene3D" id="1.10.2000.10">
    <property type="entry name" value="Frizzled cysteine-rich domain"/>
    <property type="match status" value="1"/>
</dbReference>
<dbReference type="SMART" id="SM00130">
    <property type="entry name" value="KR"/>
    <property type="match status" value="1"/>
</dbReference>
<evidence type="ECO:0000256" key="18">
    <source>
        <dbReference type="ARBA" id="ARBA00023180"/>
    </source>
</evidence>
<evidence type="ECO:0000256" key="20">
    <source>
        <dbReference type="PROSITE-ProRule" id="PRU00121"/>
    </source>
</evidence>
<evidence type="ECO:0000256" key="23">
    <source>
        <dbReference type="SAM" id="Phobius"/>
    </source>
</evidence>
<keyword evidence="15" id="KW-0829">Tyrosine-protein kinase</keyword>
<evidence type="ECO:0000256" key="1">
    <source>
        <dbReference type="ARBA" id="ARBA00004251"/>
    </source>
</evidence>
<evidence type="ECO:0000256" key="9">
    <source>
        <dbReference type="ARBA" id="ARBA00022729"/>
    </source>
</evidence>
<dbReference type="InterPro" id="IPR017441">
    <property type="entry name" value="Protein_kinase_ATP_BS"/>
</dbReference>
<keyword evidence="12 21" id="KW-0067">ATP-binding</keyword>
<comment type="caution">
    <text evidence="27">The sequence shown here is derived from an EMBL/GenBank/DDBJ whole genome shotgun (WGS) entry which is preliminary data.</text>
</comment>
<evidence type="ECO:0000256" key="8">
    <source>
        <dbReference type="ARBA" id="ARBA00022692"/>
    </source>
</evidence>
<dbReference type="InterPro" id="IPR018056">
    <property type="entry name" value="Kringle_CS"/>
</dbReference>
<dbReference type="Pfam" id="PF07714">
    <property type="entry name" value="PK_Tyr_Ser-Thr"/>
    <property type="match status" value="1"/>
</dbReference>
<dbReference type="SUPFAM" id="SSF56112">
    <property type="entry name" value="Protein kinase-like (PK-like)"/>
    <property type="match status" value="1"/>
</dbReference>
<dbReference type="PANTHER" id="PTHR24416:SF317">
    <property type="entry name" value="MUSCLE, SKELETAL RECEPTOR TYROSINE-PROTEIN KINASE"/>
    <property type="match status" value="1"/>
</dbReference>
<dbReference type="PROSITE" id="PS50038">
    <property type="entry name" value="FZ"/>
    <property type="match status" value="1"/>
</dbReference>
<keyword evidence="7" id="KW-0808">Transferase</keyword>
<evidence type="ECO:0000256" key="4">
    <source>
        <dbReference type="ARBA" id="ARBA00022475"/>
    </source>
</evidence>
<dbReference type="PRINTS" id="PR00109">
    <property type="entry name" value="TYRKINASE"/>
</dbReference>
<dbReference type="Pfam" id="PF01392">
    <property type="entry name" value="Fz"/>
    <property type="match status" value="1"/>
</dbReference>
<dbReference type="SMART" id="SM00219">
    <property type="entry name" value="TyrKc"/>
    <property type="match status" value="1"/>
</dbReference>
<dbReference type="GO" id="GO:0004714">
    <property type="term" value="F:transmembrane receptor protein tyrosine kinase activity"/>
    <property type="evidence" value="ECO:0007669"/>
    <property type="project" value="UniProtKB-EC"/>
</dbReference>
<dbReference type="InterPro" id="IPR011009">
    <property type="entry name" value="Kinase-like_dom_sf"/>
</dbReference>
<evidence type="ECO:0000259" key="26">
    <source>
        <dbReference type="PROSITE" id="PS50070"/>
    </source>
</evidence>
<dbReference type="EMBL" id="JARKHS020029010">
    <property type="protein sequence ID" value="KAK8763764.1"/>
    <property type="molecule type" value="Genomic_DNA"/>
</dbReference>
<evidence type="ECO:0000256" key="17">
    <source>
        <dbReference type="ARBA" id="ARBA00023170"/>
    </source>
</evidence>
<keyword evidence="6 20" id="KW-0420">Kringle</keyword>
<dbReference type="InterPro" id="IPR050122">
    <property type="entry name" value="RTK"/>
</dbReference>
<dbReference type="Pfam" id="PF00051">
    <property type="entry name" value="Kringle"/>
    <property type="match status" value="1"/>
</dbReference>
<comment type="subcellular location">
    <subcellularLocation>
        <location evidence="1">Cell membrane</location>
        <topology evidence="1">Single-pass type I membrane protein</topology>
    </subcellularLocation>
</comment>
<dbReference type="FunFam" id="1.10.2000.10:FF:000009">
    <property type="entry name" value="Muscle, skeletal, receptor tyrosine kinase"/>
    <property type="match status" value="1"/>
</dbReference>
<feature type="compositionally biased region" description="Polar residues" evidence="22">
    <location>
        <begin position="145"/>
        <end position="164"/>
    </location>
</feature>
<evidence type="ECO:0000259" key="24">
    <source>
        <dbReference type="PROSITE" id="PS50011"/>
    </source>
</evidence>
<comment type="catalytic activity">
    <reaction evidence="19">
        <text>L-tyrosyl-[protein] + ATP = O-phospho-L-tyrosyl-[protein] + ADP + H(+)</text>
        <dbReference type="Rhea" id="RHEA:10596"/>
        <dbReference type="Rhea" id="RHEA-COMP:10136"/>
        <dbReference type="Rhea" id="RHEA-COMP:20101"/>
        <dbReference type="ChEBI" id="CHEBI:15378"/>
        <dbReference type="ChEBI" id="CHEBI:30616"/>
        <dbReference type="ChEBI" id="CHEBI:46858"/>
        <dbReference type="ChEBI" id="CHEBI:61978"/>
        <dbReference type="ChEBI" id="CHEBI:456216"/>
        <dbReference type="EC" id="2.7.10.1"/>
    </reaction>
</comment>
<feature type="domain" description="Kringle" evidence="26">
    <location>
        <begin position="342"/>
        <end position="421"/>
    </location>
</feature>
<dbReference type="GO" id="GO:0043235">
    <property type="term" value="C:receptor complex"/>
    <property type="evidence" value="ECO:0007669"/>
    <property type="project" value="TreeGrafter"/>
</dbReference>
<keyword evidence="28" id="KW-1185">Reference proteome</keyword>
<dbReference type="InterPro" id="IPR000001">
    <property type="entry name" value="Kringle"/>
</dbReference>
<dbReference type="PROSITE" id="PS00021">
    <property type="entry name" value="KRINGLE_1"/>
    <property type="match status" value="1"/>
</dbReference>
<evidence type="ECO:0000256" key="5">
    <source>
        <dbReference type="ARBA" id="ARBA00022553"/>
    </source>
</evidence>
<dbReference type="Gene3D" id="2.40.20.10">
    <property type="entry name" value="Plasminogen Kringle 4"/>
    <property type="match status" value="1"/>
</dbReference>
<dbReference type="FunFam" id="3.30.200.20:FF:000159">
    <property type="entry name" value="muscle, skeletal receptor tyrosine-protein kinase"/>
    <property type="match status" value="1"/>
</dbReference>
<comment type="caution">
    <text evidence="20">Lacks conserved residue(s) required for the propagation of feature annotation.</text>
</comment>
<dbReference type="GO" id="GO:0017147">
    <property type="term" value="F:Wnt-protein binding"/>
    <property type="evidence" value="ECO:0007669"/>
    <property type="project" value="TreeGrafter"/>
</dbReference>
<keyword evidence="16" id="KW-1015">Disulfide bond</keyword>
<dbReference type="PRINTS" id="PR00018">
    <property type="entry name" value="KRINGLE"/>
</dbReference>
<evidence type="ECO:0000256" key="6">
    <source>
        <dbReference type="ARBA" id="ARBA00022572"/>
    </source>
</evidence>
<dbReference type="Gene3D" id="3.30.200.20">
    <property type="entry name" value="Phosphorylase Kinase, domain 1"/>
    <property type="match status" value="1"/>
</dbReference>
<keyword evidence="18" id="KW-0325">Glycoprotein</keyword>
<evidence type="ECO:0000256" key="15">
    <source>
        <dbReference type="ARBA" id="ARBA00023137"/>
    </source>
</evidence>
<keyword evidence="4" id="KW-1003">Cell membrane</keyword>
<dbReference type="PROSITE" id="PS50011">
    <property type="entry name" value="PROTEIN_KINASE_DOM"/>
    <property type="match status" value="1"/>
</dbReference>
<evidence type="ECO:0000256" key="16">
    <source>
        <dbReference type="ARBA" id="ARBA00023157"/>
    </source>
</evidence>
<evidence type="ECO:0000256" key="11">
    <source>
        <dbReference type="ARBA" id="ARBA00022777"/>
    </source>
</evidence>
<dbReference type="Gene3D" id="1.10.510.10">
    <property type="entry name" value="Transferase(Phosphotransferase) domain 1"/>
    <property type="match status" value="1"/>
</dbReference>
<evidence type="ECO:0000256" key="19">
    <source>
        <dbReference type="ARBA" id="ARBA00051243"/>
    </source>
</evidence>
<keyword evidence="17" id="KW-0675">Receptor</keyword>
<feature type="compositionally biased region" description="Basic residues" evidence="22">
    <location>
        <begin position="34"/>
        <end position="44"/>
    </location>
</feature>
<dbReference type="AlphaFoldDB" id="A0AAQ4DMS4"/>
<dbReference type="GO" id="GO:0005886">
    <property type="term" value="C:plasma membrane"/>
    <property type="evidence" value="ECO:0007669"/>
    <property type="project" value="UniProtKB-SubCell"/>
</dbReference>
<reference evidence="27 28" key="1">
    <citation type="journal article" date="2023" name="Arcadia Sci">
        <title>De novo assembly of a long-read Amblyomma americanum tick genome.</title>
        <authorList>
            <person name="Chou S."/>
            <person name="Poskanzer K.E."/>
            <person name="Rollins M."/>
            <person name="Thuy-Boun P.S."/>
        </authorList>
    </citation>
    <scope>NUCLEOTIDE SEQUENCE [LARGE SCALE GENOMIC DNA]</scope>
    <source>
        <strain evidence="27">F_SG_1</strain>
        <tissue evidence="27">Salivary glands</tissue>
    </source>
</reference>
<dbReference type="FunFam" id="1.10.510.10:FF:000554">
    <property type="entry name" value="Predicted protein"/>
    <property type="match status" value="1"/>
</dbReference>
<feature type="compositionally biased region" description="Basic and acidic residues" evidence="22">
    <location>
        <begin position="13"/>
        <end position="33"/>
    </location>
</feature>
<evidence type="ECO:0000256" key="21">
    <source>
        <dbReference type="PROSITE-ProRule" id="PRU10141"/>
    </source>
</evidence>
<evidence type="ECO:0000259" key="25">
    <source>
        <dbReference type="PROSITE" id="PS50038"/>
    </source>
</evidence>
<protein>
    <recommendedName>
        <fullName evidence="2">receptor protein-tyrosine kinase</fullName>
        <ecNumber evidence="2">2.7.10.1</ecNumber>
    </recommendedName>
</protein>